<keyword evidence="17" id="KW-1185">Reference proteome</keyword>
<dbReference type="SMART" id="SM00241">
    <property type="entry name" value="ZP"/>
    <property type="match status" value="1"/>
</dbReference>
<gene>
    <name evidence="16" type="primary">Zp4_10</name>
    <name evidence="16" type="ORF">GTO95_0010443</name>
</gene>
<evidence type="ECO:0000313" key="16">
    <source>
        <dbReference type="EMBL" id="MBN3322240.1"/>
    </source>
</evidence>
<feature type="disulfide bond" evidence="13">
    <location>
        <begin position="102"/>
        <end position="117"/>
    </location>
</feature>
<comment type="subcellular location">
    <subcellularLocation>
        <location evidence="1">Cell membrane</location>
        <topology evidence="1">Single-pass type I membrane protein</topology>
    </subcellularLocation>
    <subcellularLocation>
        <location evidence="12">Zona pellucida</location>
    </subcellularLocation>
</comment>
<dbReference type="Gene3D" id="4.10.110.10">
    <property type="entry name" value="Spasmolytic Protein, domain 1"/>
    <property type="match status" value="2"/>
</dbReference>
<feature type="domain" description="ZP" evidence="14">
    <location>
        <begin position="364"/>
        <end position="640"/>
    </location>
</feature>
<dbReference type="Pfam" id="PF23344">
    <property type="entry name" value="ZP-N"/>
    <property type="match status" value="2"/>
</dbReference>
<evidence type="ECO:0000259" key="14">
    <source>
        <dbReference type="PROSITE" id="PS51034"/>
    </source>
</evidence>
<evidence type="ECO:0000256" key="4">
    <source>
        <dbReference type="ARBA" id="ARBA00022530"/>
    </source>
</evidence>
<evidence type="ECO:0000256" key="13">
    <source>
        <dbReference type="PROSITE-ProRule" id="PRU00779"/>
    </source>
</evidence>
<feature type="domain" description="P-type" evidence="15">
    <location>
        <begin position="322"/>
        <end position="362"/>
    </location>
</feature>
<dbReference type="PROSITE" id="PS51448">
    <property type="entry name" value="P_TREFOIL_2"/>
    <property type="match status" value="2"/>
</dbReference>
<feature type="disulfide bond" evidence="13">
    <location>
        <begin position="334"/>
        <end position="349"/>
    </location>
</feature>
<evidence type="ECO:0000256" key="3">
    <source>
        <dbReference type="ARBA" id="ARBA00022525"/>
    </source>
</evidence>
<comment type="caution">
    <text evidence="16">The sequence shown here is derived from an EMBL/GenBank/DDBJ whole genome shotgun (WGS) entry which is preliminary data.</text>
</comment>
<dbReference type="Gene3D" id="2.60.40.3210">
    <property type="entry name" value="Zona pellucida, ZP-N domain"/>
    <property type="match status" value="2"/>
</dbReference>
<feature type="non-terminal residue" evidence="16">
    <location>
        <position position="1"/>
    </location>
</feature>
<dbReference type="InterPro" id="IPR051148">
    <property type="entry name" value="Zona_Pellucida_Domain_gp"/>
</dbReference>
<dbReference type="GO" id="GO:0035805">
    <property type="term" value="C:egg coat"/>
    <property type="evidence" value="ECO:0007669"/>
    <property type="project" value="UniProtKB-SubCell"/>
</dbReference>
<dbReference type="AlphaFoldDB" id="A0A8J7P1D1"/>
<keyword evidence="11" id="KW-0278">Fertilization</keyword>
<evidence type="ECO:0000256" key="2">
    <source>
        <dbReference type="ARBA" id="ARBA00022475"/>
    </source>
</evidence>
<keyword evidence="7" id="KW-1133">Transmembrane helix</keyword>
<dbReference type="GO" id="GO:0032190">
    <property type="term" value="F:acrosin binding"/>
    <property type="evidence" value="ECO:0007669"/>
    <property type="project" value="TreeGrafter"/>
</dbReference>
<keyword evidence="6" id="KW-0812">Transmembrane</keyword>
<evidence type="ECO:0000256" key="6">
    <source>
        <dbReference type="ARBA" id="ARBA00022692"/>
    </source>
</evidence>
<name>A0A8J7P1D1_ATRSP</name>
<evidence type="ECO:0000256" key="1">
    <source>
        <dbReference type="ARBA" id="ARBA00004251"/>
    </source>
</evidence>
<dbReference type="SUPFAM" id="SSF57492">
    <property type="entry name" value="Trefoil"/>
    <property type="match status" value="2"/>
</dbReference>
<dbReference type="InterPro" id="IPR055356">
    <property type="entry name" value="ZP-N"/>
</dbReference>
<evidence type="ECO:0000313" key="17">
    <source>
        <dbReference type="Proteomes" id="UP000736164"/>
    </source>
</evidence>
<dbReference type="SMART" id="SM00018">
    <property type="entry name" value="PD"/>
    <property type="match status" value="2"/>
</dbReference>
<feature type="domain" description="P-type" evidence="15">
    <location>
        <begin position="90"/>
        <end position="130"/>
    </location>
</feature>
<protein>
    <submittedName>
        <fullName evidence="16">ZP4 protein</fullName>
    </submittedName>
</protein>
<dbReference type="Proteomes" id="UP000736164">
    <property type="component" value="Unassembled WGS sequence"/>
</dbReference>
<keyword evidence="3" id="KW-0964">Secreted</keyword>
<dbReference type="InterPro" id="IPR042235">
    <property type="entry name" value="ZP-C_dom"/>
</dbReference>
<dbReference type="InterPro" id="IPR055355">
    <property type="entry name" value="ZP-C"/>
</dbReference>
<keyword evidence="2" id="KW-1003">Cell membrane</keyword>
<evidence type="ECO:0000256" key="12">
    <source>
        <dbReference type="ARBA" id="ARBA00024183"/>
    </source>
</evidence>
<dbReference type="Pfam" id="PF00100">
    <property type="entry name" value="Zona_pellucida"/>
    <property type="match status" value="1"/>
</dbReference>
<evidence type="ECO:0000256" key="11">
    <source>
        <dbReference type="ARBA" id="ARBA00023279"/>
    </source>
</evidence>
<feature type="disulfide bond" evidence="13">
    <location>
        <begin position="92"/>
        <end position="118"/>
    </location>
</feature>
<accession>A0A8J7P1D1</accession>
<evidence type="ECO:0000256" key="8">
    <source>
        <dbReference type="ARBA" id="ARBA00023136"/>
    </source>
</evidence>
<keyword evidence="10" id="KW-0325">Glycoprotein</keyword>
<evidence type="ECO:0000256" key="9">
    <source>
        <dbReference type="ARBA" id="ARBA00023157"/>
    </source>
</evidence>
<proteinExistence type="predicted"/>
<dbReference type="InterPro" id="IPR001507">
    <property type="entry name" value="ZP_dom"/>
</dbReference>
<feature type="non-terminal residue" evidence="16">
    <location>
        <position position="669"/>
    </location>
</feature>
<dbReference type="GO" id="GO:0007339">
    <property type="term" value="P:binding of sperm to zona pellucida"/>
    <property type="evidence" value="ECO:0007669"/>
    <property type="project" value="TreeGrafter"/>
</dbReference>
<organism evidence="16 17">
    <name type="scientific">Atractosteus spatula</name>
    <name type="common">Alligator gar</name>
    <name type="synonym">Lepisosteus spatula</name>
    <dbReference type="NCBI Taxonomy" id="7917"/>
    <lineage>
        <taxon>Eukaryota</taxon>
        <taxon>Metazoa</taxon>
        <taxon>Chordata</taxon>
        <taxon>Craniata</taxon>
        <taxon>Vertebrata</taxon>
        <taxon>Euteleostomi</taxon>
        <taxon>Actinopterygii</taxon>
        <taxon>Neopterygii</taxon>
        <taxon>Holostei</taxon>
        <taxon>Semionotiformes</taxon>
        <taxon>Lepisosteidae</taxon>
        <taxon>Atractosteus</taxon>
    </lineage>
</organism>
<dbReference type="EMBL" id="JAAWVO010059437">
    <property type="protein sequence ID" value="MBN3322240.1"/>
    <property type="molecule type" value="Genomic_DNA"/>
</dbReference>
<evidence type="ECO:0000256" key="7">
    <source>
        <dbReference type="ARBA" id="ARBA00022989"/>
    </source>
</evidence>
<keyword evidence="9 13" id="KW-1015">Disulfide bond</keyword>
<dbReference type="InterPro" id="IPR044913">
    <property type="entry name" value="P_trefoil_dom_sf"/>
</dbReference>
<dbReference type="PROSITE" id="PS51034">
    <property type="entry name" value="ZP_2"/>
    <property type="match status" value="1"/>
</dbReference>
<sequence length="669" mass="73560">MGKGKFWAWTGPLVEIKVRSSSGSLVSALDTPSCGYSVTAGLYLNTLTILYTGCHVRLVKGQIKCKKFVYKMYSINPLLRRSSESFLIYFGCKLPRSHRLACGPGRTSPAHCVAKGCCVDPETSSCYYPLEECTADKHFVFAVPRTISVPPVDPASLVIAGNASCTPVICTSEFAIFKFPVTGCGTHAFVVGETTIYLAEVETRARRNMQSYGVITRDSPFRLPVECRCSEGNLASSGYLVKSPYLPFAVLSEGVFGVQLQIATGESCLQSNSSSRGVFAPPPPPPRGLTISCSEVCMTVTLPAGPLEEIKVEVDLSNLISLGCKIPRSQHVSCGPERIHPYQCLAKGCCVDPETSSCYYPLEECTADGHFVFAVHRTISVPPVDPASLVIAGNASCTPVICTPEFAIFKFPITGCRTHAFVVGETTIYLAEVESLARQSILSYGVVTRDSPFRLLVECRYAEGRLASSGYLVKSPHLPSAVLSQGVFGVQLRIATVFNDTHLLHVPLDESYSRFYPQYHRPLRLLLGNPVYLELRLLNAPDPNLVLLVHYCVAYPRSGQAVWVLLYDGCPNPLDYGHTSTLHIHSKLPLPKHHRRFHIQTFQFLDSTSYSYINEEIYFMCSTEVCLPSERQCVEGCFDGRKIPVLENPDADRRCVRTPCPGKDEGPRD</sequence>
<feature type="disulfide bond" evidence="13">
    <location>
        <begin position="324"/>
        <end position="350"/>
    </location>
</feature>
<keyword evidence="8" id="KW-0472">Membrane</keyword>
<dbReference type="Gene3D" id="2.60.40.4100">
    <property type="entry name" value="Zona pellucida, ZP-C domain"/>
    <property type="match status" value="1"/>
</dbReference>
<keyword evidence="4" id="KW-0272">Extracellular matrix</keyword>
<dbReference type="PANTHER" id="PTHR23343:SF117">
    <property type="entry name" value="ZONA PELLUCIDA SPERM-BINDING PROTEIN 4-LIKE ISOFORM X1"/>
    <property type="match status" value="1"/>
</dbReference>
<dbReference type="GO" id="GO:0035804">
    <property type="term" value="F:structural constituent of egg coat"/>
    <property type="evidence" value="ECO:0007669"/>
    <property type="project" value="TreeGrafter"/>
</dbReference>
<dbReference type="Pfam" id="PF00088">
    <property type="entry name" value="Trefoil"/>
    <property type="match status" value="2"/>
</dbReference>
<keyword evidence="5" id="KW-0165">Cleavage on pair of basic residues</keyword>
<evidence type="ECO:0000259" key="15">
    <source>
        <dbReference type="PROSITE" id="PS51448"/>
    </source>
</evidence>
<reference evidence="16" key="1">
    <citation type="journal article" date="2021" name="Cell">
        <title>Tracing the genetic footprints of vertebrate landing in non-teleost ray-finned fishes.</title>
        <authorList>
            <person name="Bi X."/>
            <person name="Wang K."/>
            <person name="Yang L."/>
            <person name="Pan H."/>
            <person name="Jiang H."/>
            <person name="Wei Q."/>
            <person name="Fang M."/>
            <person name="Yu H."/>
            <person name="Zhu C."/>
            <person name="Cai Y."/>
            <person name="He Y."/>
            <person name="Gan X."/>
            <person name="Zeng H."/>
            <person name="Yu D."/>
            <person name="Zhu Y."/>
            <person name="Jiang H."/>
            <person name="Qiu Q."/>
            <person name="Yang H."/>
            <person name="Zhang Y.E."/>
            <person name="Wang W."/>
            <person name="Zhu M."/>
            <person name="He S."/>
            <person name="Zhang G."/>
        </authorList>
    </citation>
    <scope>NUCLEOTIDE SEQUENCE</scope>
    <source>
        <strain evidence="16">Allg_001</strain>
    </source>
</reference>
<evidence type="ECO:0000256" key="10">
    <source>
        <dbReference type="ARBA" id="ARBA00023180"/>
    </source>
</evidence>
<evidence type="ECO:0000256" key="5">
    <source>
        <dbReference type="ARBA" id="ARBA00022685"/>
    </source>
</evidence>
<dbReference type="GO" id="GO:0060468">
    <property type="term" value="P:prevention of polyspermy"/>
    <property type="evidence" value="ECO:0007669"/>
    <property type="project" value="TreeGrafter"/>
</dbReference>
<dbReference type="CDD" id="cd00111">
    <property type="entry name" value="Trefoil"/>
    <property type="match status" value="2"/>
</dbReference>
<dbReference type="PANTHER" id="PTHR23343">
    <property type="entry name" value="ZONA PELLUCIDA SPERM-BINDING PROTEIN"/>
    <property type="match status" value="1"/>
</dbReference>
<dbReference type="InterPro" id="IPR000519">
    <property type="entry name" value="P_trefoil_dom"/>
</dbReference>
<comment type="caution">
    <text evidence="13">Lacks conserved residue(s) required for the propagation of feature annotation.</text>
</comment>
<dbReference type="GO" id="GO:0005886">
    <property type="term" value="C:plasma membrane"/>
    <property type="evidence" value="ECO:0007669"/>
    <property type="project" value="UniProtKB-SubCell"/>
</dbReference>